<evidence type="ECO:0000256" key="11">
    <source>
        <dbReference type="RuleBase" id="RU003983"/>
    </source>
</evidence>
<evidence type="ECO:0000313" key="14">
    <source>
        <dbReference type="EMBL" id="APE35134.1"/>
    </source>
</evidence>
<dbReference type="GO" id="GO:0005886">
    <property type="term" value="C:plasma membrane"/>
    <property type="evidence" value="ECO:0007669"/>
    <property type="project" value="UniProtKB-SubCell"/>
</dbReference>
<dbReference type="EMBL" id="CP018082">
    <property type="protein sequence ID" value="APE35134.1"/>
    <property type="molecule type" value="Genomic_DNA"/>
</dbReference>
<evidence type="ECO:0000256" key="2">
    <source>
        <dbReference type="ARBA" id="ARBA00022475"/>
    </source>
</evidence>
<keyword evidence="4 12" id="KW-0812">Transmembrane</keyword>
<feature type="transmembrane region" description="Helical" evidence="12">
    <location>
        <begin position="189"/>
        <end position="213"/>
    </location>
</feature>
<dbReference type="Proteomes" id="UP000183810">
    <property type="component" value="Chromosome"/>
</dbReference>
<sequence>MGFLLSLPTAASSLLLVYVCGVGFGLWAALVVVAVWVLVTCAVFSALWLHPNRGKAAAAYGFRRPIGSEPELLASAWSDVTRTAAVDGWPYSLWVQESSSLNSYAAPARIVAVTSWAISVLKPRELAAVLAHELGHQLMTDPRLRLLGDCCALPVRMVRGIAGALAGLVRGRATVPTLLRTAAAMSLPIAGAIALVPLIGIPTATVLVVVLGIEPFTSAARSRRAELAADRVAVDLGYGRALHSALRRRARYDPPPPTGLLAAYARWVGTYPSTTLRLQAIRRAARP</sequence>
<dbReference type="AlphaFoldDB" id="A0A1J0VSX2"/>
<dbReference type="GO" id="GO:0006508">
    <property type="term" value="P:proteolysis"/>
    <property type="evidence" value="ECO:0007669"/>
    <property type="project" value="UniProtKB-KW"/>
</dbReference>
<name>A0A1J0VSX2_9NOCA</name>
<dbReference type="GO" id="GO:0004222">
    <property type="term" value="F:metalloendopeptidase activity"/>
    <property type="evidence" value="ECO:0007669"/>
    <property type="project" value="InterPro"/>
</dbReference>
<dbReference type="Pfam" id="PF01435">
    <property type="entry name" value="Peptidase_M48"/>
    <property type="match status" value="1"/>
</dbReference>
<dbReference type="OrthoDB" id="3474767at2"/>
<comment type="similarity">
    <text evidence="11">Belongs to the peptidase M48 family.</text>
</comment>
<keyword evidence="9 11" id="KW-0482">Metalloprotease</keyword>
<feature type="domain" description="Peptidase M48" evidence="13">
    <location>
        <begin position="82"/>
        <end position="283"/>
    </location>
</feature>
<accession>A0A1J0VSX2</accession>
<organism evidence="14 15">
    <name type="scientific">Nocardia mangyaensis</name>
    <dbReference type="NCBI Taxonomy" id="2213200"/>
    <lineage>
        <taxon>Bacteria</taxon>
        <taxon>Bacillati</taxon>
        <taxon>Actinomycetota</taxon>
        <taxon>Actinomycetes</taxon>
        <taxon>Mycobacteriales</taxon>
        <taxon>Nocardiaceae</taxon>
        <taxon>Nocardia</taxon>
    </lineage>
</organism>
<evidence type="ECO:0000256" key="1">
    <source>
        <dbReference type="ARBA" id="ARBA00004651"/>
    </source>
</evidence>
<keyword evidence="15" id="KW-1185">Reference proteome</keyword>
<keyword evidence="8 12" id="KW-1133">Transmembrane helix</keyword>
<dbReference type="PANTHER" id="PTHR43221">
    <property type="entry name" value="PROTEASE HTPX"/>
    <property type="match status" value="1"/>
</dbReference>
<evidence type="ECO:0000259" key="13">
    <source>
        <dbReference type="Pfam" id="PF01435"/>
    </source>
</evidence>
<dbReference type="GO" id="GO:0046872">
    <property type="term" value="F:metal ion binding"/>
    <property type="evidence" value="ECO:0007669"/>
    <property type="project" value="UniProtKB-KW"/>
</dbReference>
<comment type="cofactor">
    <cofactor evidence="11">
        <name>Zn(2+)</name>
        <dbReference type="ChEBI" id="CHEBI:29105"/>
    </cofactor>
    <text evidence="11">Binds 1 zinc ion per subunit.</text>
</comment>
<dbReference type="PANTHER" id="PTHR43221:SF1">
    <property type="entry name" value="PROTEASE HTPX"/>
    <property type="match status" value="1"/>
</dbReference>
<evidence type="ECO:0000256" key="12">
    <source>
        <dbReference type="SAM" id="Phobius"/>
    </source>
</evidence>
<evidence type="ECO:0000313" key="15">
    <source>
        <dbReference type="Proteomes" id="UP000183810"/>
    </source>
</evidence>
<dbReference type="InterPro" id="IPR050083">
    <property type="entry name" value="HtpX_protease"/>
</dbReference>
<evidence type="ECO:0000256" key="5">
    <source>
        <dbReference type="ARBA" id="ARBA00022723"/>
    </source>
</evidence>
<gene>
    <name evidence="14" type="ORF">BOX37_15595</name>
</gene>
<comment type="subcellular location">
    <subcellularLocation>
        <location evidence="1">Cell membrane</location>
        <topology evidence="1">Multi-pass membrane protein</topology>
    </subcellularLocation>
</comment>
<evidence type="ECO:0000256" key="4">
    <source>
        <dbReference type="ARBA" id="ARBA00022692"/>
    </source>
</evidence>
<keyword evidence="5" id="KW-0479">Metal-binding</keyword>
<dbReference type="RefSeq" id="WP_071928320.1">
    <property type="nucleotide sequence ID" value="NZ_CP018082.1"/>
</dbReference>
<evidence type="ECO:0000256" key="8">
    <source>
        <dbReference type="ARBA" id="ARBA00022989"/>
    </source>
</evidence>
<evidence type="ECO:0000256" key="6">
    <source>
        <dbReference type="ARBA" id="ARBA00022801"/>
    </source>
</evidence>
<keyword evidence="2" id="KW-1003">Cell membrane</keyword>
<feature type="transmembrane region" description="Helical" evidence="12">
    <location>
        <begin position="26"/>
        <end position="49"/>
    </location>
</feature>
<reference evidence="14" key="1">
    <citation type="submission" date="2016-11" db="EMBL/GenBank/DDBJ databases">
        <authorList>
            <person name="Jaros S."/>
            <person name="Januszkiewicz K."/>
            <person name="Wedrychowicz H."/>
        </authorList>
    </citation>
    <scope>NUCLEOTIDE SEQUENCE [LARGE SCALE GENOMIC DNA]</scope>
    <source>
        <strain evidence="14">Y48</strain>
    </source>
</reference>
<dbReference type="Gene3D" id="3.30.2010.10">
    <property type="entry name" value="Metalloproteases ('zincins'), catalytic domain"/>
    <property type="match status" value="1"/>
</dbReference>
<protein>
    <recommendedName>
        <fullName evidence="13">Peptidase M48 domain-containing protein</fullName>
    </recommendedName>
</protein>
<proteinExistence type="inferred from homology"/>
<keyword evidence="6 11" id="KW-0378">Hydrolase</keyword>
<evidence type="ECO:0000256" key="10">
    <source>
        <dbReference type="ARBA" id="ARBA00023136"/>
    </source>
</evidence>
<evidence type="ECO:0000256" key="3">
    <source>
        <dbReference type="ARBA" id="ARBA00022670"/>
    </source>
</evidence>
<evidence type="ECO:0000256" key="9">
    <source>
        <dbReference type="ARBA" id="ARBA00023049"/>
    </source>
</evidence>
<keyword evidence="7 11" id="KW-0862">Zinc</keyword>
<keyword evidence="10 12" id="KW-0472">Membrane</keyword>
<dbReference type="InterPro" id="IPR001915">
    <property type="entry name" value="Peptidase_M48"/>
</dbReference>
<keyword evidence="3 11" id="KW-0645">Protease</keyword>
<dbReference type="KEGG" id="nsl:BOX37_15595"/>
<evidence type="ECO:0000256" key="7">
    <source>
        <dbReference type="ARBA" id="ARBA00022833"/>
    </source>
</evidence>